<dbReference type="NCBIfam" id="TIGR00360">
    <property type="entry name" value="ComEC_N-term"/>
    <property type="match status" value="1"/>
</dbReference>
<keyword evidence="3 7" id="KW-0812">Transmembrane</keyword>
<feature type="transmembrane region" description="Helical" evidence="7">
    <location>
        <begin position="387"/>
        <end position="408"/>
    </location>
</feature>
<name>A0ABY7NIL3_9MICO</name>
<feature type="domain" description="ComEC/Rec2-related protein" evidence="8">
    <location>
        <begin position="169"/>
        <end position="439"/>
    </location>
</feature>
<organism evidence="9 10">
    <name type="scientific">Cryobacterium breve</name>
    <dbReference type="NCBI Taxonomy" id="1259258"/>
    <lineage>
        <taxon>Bacteria</taxon>
        <taxon>Bacillati</taxon>
        <taxon>Actinomycetota</taxon>
        <taxon>Actinomycetes</taxon>
        <taxon>Micrococcales</taxon>
        <taxon>Microbacteriaceae</taxon>
        <taxon>Cryobacterium</taxon>
    </lineage>
</organism>
<keyword evidence="4 7" id="KW-1133">Transmembrane helix</keyword>
<protein>
    <submittedName>
        <fullName evidence="9">ComEC/Rec2 family competence protein</fullName>
    </submittedName>
</protein>
<feature type="transmembrane region" description="Helical" evidence="7">
    <location>
        <begin position="323"/>
        <end position="342"/>
    </location>
</feature>
<evidence type="ECO:0000259" key="8">
    <source>
        <dbReference type="Pfam" id="PF03772"/>
    </source>
</evidence>
<feature type="transmembrane region" description="Helical" evidence="7">
    <location>
        <begin position="362"/>
        <end position="380"/>
    </location>
</feature>
<proteinExistence type="predicted"/>
<evidence type="ECO:0000256" key="4">
    <source>
        <dbReference type="ARBA" id="ARBA00022989"/>
    </source>
</evidence>
<dbReference type="EMBL" id="CP075584">
    <property type="protein sequence ID" value="WBM81338.1"/>
    <property type="molecule type" value="Genomic_DNA"/>
</dbReference>
<evidence type="ECO:0000313" key="10">
    <source>
        <dbReference type="Proteomes" id="UP001212421"/>
    </source>
</evidence>
<gene>
    <name evidence="9" type="ORF">KIV56_00865</name>
</gene>
<dbReference type="PANTHER" id="PTHR30619:SF1">
    <property type="entry name" value="RECOMBINATION PROTEIN 2"/>
    <property type="match status" value="1"/>
</dbReference>
<feature type="transmembrane region" description="Helical" evidence="7">
    <location>
        <begin position="248"/>
        <end position="264"/>
    </location>
</feature>
<evidence type="ECO:0000256" key="6">
    <source>
        <dbReference type="SAM" id="MobiDB-lite"/>
    </source>
</evidence>
<feature type="transmembrane region" description="Helical" evidence="7">
    <location>
        <begin position="495"/>
        <end position="515"/>
    </location>
</feature>
<evidence type="ECO:0000256" key="5">
    <source>
        <dbReference type="ARBA" id="ARBA00023136"/>
    </source>
</evidence>
<dbReference type="InterPro" id="IPR052159">
    <property type="entry name" value="Competence_DNA_uptake"/>
</dbReference>
<sequence length="552" mass="55944">MPRSQALPRLIRPSRPGSSSVRFRRALRPCRVSAAQVPTPPAVHTPGAGASGSGGALIAVRTVTARAATSTATAAVTPGAREGLSVPVLVFAAAAAADGLRIGATVSLDATLVATEPGDAAALLVFDDGRPVPVAAAPWWLDWADALRSRFAAAAAALPGDGGALLPGLAIGDTSAVGDDLDAAMKSSALSHLTAVSGANCAVLIAIIMLLGGRFRLGRLRLGRGARITLSLVVLVGFVVLVTPETSVLRAAVMAAVLLIGVGVGRPGRGLPLLALSVVVLLATDPWLSRSYGFALSVLATGGLLVLAGPLTRSLARWLPTGLAAVIAIPLAAQLACQPVLVLLSPTFPLYGVPANLLAEPAAPLGTVLGLAACVLLGWFPGLAGVVLWSAWVPSAWIAAVARTTAALPGSSLPWVGGPFGVAVTVLLTAAVLVLLLRRGTATGARAGIGERGLGLRPGRDGTSRSRQGEGSGARRPRRPRAGGTGRTRSVLDGWSAAALVVLVLFVGGYAGTLIGQAVGRAVTFPADWQIAACSFFPIEWYLLRHSMLRLG</sequence>
<comment type="subcellular location">
    <subcellularLocation>
        <location evidence="1">Cell membrane</location>
        <topology evidence="1">Multi-pass membrane protein</topology>
    </subcellularLocation>
</comment>
<feature type="transmembrane region" description="Helical" evidence="7">
    <location>
        <begin position="225"/>
        <end position="242"/>
    </location>
</feature>
<evidence type="ECO:0000313" key="9">
    <source>
        <dbReference type="EMBL" id="WBM81338.1"/>
    </source>
</evidence>
<evidence type="ECO:0000256" key="1">
    <source>
        <dbReference type="ARBA" id="ARBA00004651"/>
    </source>
</evidence>
<dbReference type="InterPro" id="IPR004477">
    <property type="entry name" value="ComEC_N"/>
</dbReference>
<feature type="compositionally biased region" description="Basic and acidic residues" evidence="6">
    <location>
        <begin position="458"/>
        <end position="468"/>
    </location>
</feature>
<dbReference type="PANTHER" id="PTHR30619">
    <property type="entry name" value="DNA INTERNALIZATION/COMPETENCE PROTEIN COMEC/REC2"/>
    <property type="match status" value="1"/>
</dbReference>
<evidence type="ECO:0000256" key="2">
    <source>
        <dbReference type="ARBA" id="ARBA00022475"/>
    </source>
</evidence>
<reference evidence="9 10" key="1">
    <citation type="submission" date="2021-05" db="EMBL/GenBank/DDBJ databases">
        <authorList>
            <person name="Kumar R."/>
            <person name="Kumar A."/>
            <person name="Mukhia S."/>
        </authorList>
    </citation>
    <scope>NUCLEOTIDE SEQUENCE [LARGE SCALE GENOMIC DNA]</scope>
    <source>
        <strain evidence="9 10">ERMR7:08</strain>
    </source>
</reference>
<feature type="transmembrane region" description="Helical" evidence="7">
    <location>
        <begin position="420"/>
        <end position="437"/>
    </location>
</feature>
<feature type="transmembrane region" description="Helical" evidence="7">
    <location>
        <begin position="193"/>
        <end position="213"/>
    </location>
</feature>
<feature type="transmembrane region" description="Helical" evidence="7">
    <location>
        <begin position="294"/>
        <end position="311"/>
    </location>
</feature>
<accession>A0ABY7NIL3</accession>
<keyword evidence="10" id="KW-1185">Reference proteome</keyword>
<feature type="region of interest" description="Disordered" evidence="6">
    <location>
        <begin position="451"/>
        <end position="488"/>
    </location>
</feature>
<keyword evidence="2" id="KW-1003">Cell membrane</keyword>
<feature type="transmembrane region" description="Helical" evidence="7">
    <location>
        <begin position="271"/>
        <end position="288"/>
    </location>
</feature>
<dbReference type="Proteomes" id="UP001212421">
    <property type="component" value="Chromosome"/>
</dbReference>
<dbReference type="Pfam" id="PF03772">
    <property type="entry name" value="Competence"/>
    <property type="match status" value="1"/>
</dbReference>
<evidence type="ECO:0000256" key="7">
    <source>
        <dbReference type="SAM" id="Phobius"/>
    </source>
</evidence>
<evidence type="ECO:0000256" key="3">
    <source>
        <dbReference type="ARBA" id="ARBA00022692"/>
    </source>
</evidence>
<keyword evidence="5 7" id="KW-0472">Membrane</keyword>